<feature type="coiled-coil region" evidence="11">
    <location>
        <begin position="447"/>
        <end position="520"/>
    </location>
</feature>
<feature type="coiled-coil region" evidence="11">
    <location>
        <begin position="689"/>
        <end position="716"/>
    </location>
</feature>
<evidence type="ECO:0000259" key="16">
    <source>
        <dbReference type="PROSITE" id="PS50894"/>
    </source>
</evidence>
<evidence type="ECO:0000256" key="12">
    <source>
        <dbReference type="SAM" id="MobiDB-lite"/>
    </source>
</evidence>
<feature type="modified residue" description="Phosphohistidine" evidence="9">
    <location>
        <position position="1350"/>
    </location>
</feature>
<evidence type="ECO:0000313" key="18">
    <source>
        <dbReference type="Proteomes" id="UP000430120"/>
    </source>
</evidence>
<evidence type="ECO:0000256" key="7">
    <source>
        <dbReference type="ARBA" id="ARBA00023012"/>
    </source>
</evidence>
<evidence type="ECO:0000259" key="15">
    <source>
        <dbReference type="PROSITE" id="PS50851"/>
    </source>
</evidence>
<feature type="region of interest" description="Disordered" evidence="12">
    <location>
        <begin position="994"/>
        <end position="1085"/>
    </location>
</feature>
<dbReference type="InterPro" id="IPR002545">
    <property type="entry name" value="CheW-lke_dom"/>
</dbReference>
<evidence type="ECO:0000256" key="9">
    <source>
        <dbReference type="PROSITE-ProRule" id="PRU00110"/>
    </source>
</evidence>
<comment type="caution">
    <text evidence="17">The sequence shown here is derived from an EMBL/GenBank/DDBJ whole genome shotgun (WGS) entry which is preliminary data.</text>
</comment>
<dbReference type="Proteomes" id="UP000430120">
    <property type="component" value="Unassembled WGS sequence"/>
</dbReference>
<evidence type="ECO:0000256" key="3">
    <source>
        <dbReference type="ARBA" id="ARBA00021495"/>
    </source>
</evidence>
<dbReference type="InterPro" id="IPR008207">
    <property type="entry name" value="Sig_transdc_His_kin_Hpt_dom"/>
</dbReference>
<evidence type="ECO:0000256" key="8">
    <source>
        <dbReference type="ARBA" id="ARBA00035100"/>
    </source>
</evidence>
<evidence type="ECO:0000259" key="13">
    <source>
        <dbReference type="PROSITE" id="PS50109"/>
    </source>
</evidence>
<reference evidence="17 18" key="1">
    <citation type="submission" date="2019-09" db="EMBL/GenBank/DDBJ databases">
        <title>Draft genome sequences of 48 bacterial type strains from the CCUG.</title>
        <authorList>
            <person name="Tunovic T."/>
            <person name="Pineiro-Iglesias B."/>
            <person name="Unosson C."/>
            <person name="Inganas E."/>
            <person name="Ohlen M."/>
            <person name="Cardew S."/>
            <person name="Jensie-Markopoulos S."/>
            <person name="Salva-Serra F."/>
            <person name="Jaen-Luchoro D."/>
            <person name="Karlsson R."/>
            <person name="Svensson-Stadler L."/>
            <person name="Chun J."/>
            <person name="Moore E."/>
        </authorList>
    </citation>
    <scope>NUCLEOTIDE SEQUENCE [LARGE SCALE GENOMIC DNA]</scope>
    <source>
        <strain evidence="17 18">CCUG 30977</strain>
    </source>
</reference>
<dbReference type="PANTHER" id="PTHR43395:SF8">
    <property type="entry name" value="HISTIDINE KINASE"/>
    <property type="match status" value="1"/>
</dbReference>
<keyword evidence="5" id="KW-0808">Transferase</keyword>
<dbReference type="Gene3D" id="3.40.50.2300">
    <property type="match status" value="1"/>
</dbReference>
<dbReference type="EC" id="2.7.13.3" evidence="2"/>
<dbReference type="RefSeq" id="WP_151121996.1">
    <property type="nucleotide sequence ID" value="NZ_CP088081.1"/>
</dbReference>
<keyword evidence="7" id="KW-0902">Two-component regulatory system</keyword>
<dbReference type="PROSITE" id="PS50109">
    <property type="entry name" value="HIS_KIN"/>
    <property type="match status" value="1"/>
</dbReference>
<keyword evidence="18" id="KW-1185">Reference proteome</keyword>
<dbReference type="InterPro" id="IPR036061">
    <property type="entry name" value="CheW-like_dom_sf"/>
</dbReference>
<dbReference type="Gene3D" id="1.20.120.160">
    <property type="entry name" value="HPT domain"/>
    <property type="match status" value="3"/>
</dbReference>
<evidence type="ECO:0000256" key="6">
    <source>
        <dbReference type="ARBA" id="ARBA00022777"/>
    </source>
</evidence>
<feature type="coiled-coil region" evidence="11">
    <location>
        <begin position="1525"/>
        <end position="1559"/>
    </location>
</feature>
<protein>
    <recommendedName>
        <fullName evidence="3">Chemotaxis protein CheA</fullName>
        <ecNumber evidence="2">2.7.13.3</ecNumber>
    </recommendedName>
</protein>
<dbReference type="Pfam" id="PF26379">
    <property type="entry name" value="FimL_2nd"/>
    <property type="match status" value="1"/>
</dbReference>
<dbReference type="InterPro" id="IPR036890">
    <property type="entry name" value="HATPase_C_sf"/>
</dbReference>
<feature type="domain" description="HPt" evidence="16">
    <location>
        <begin position="1303"/>
        <end position="1406"/>
    </location>
</feature>
<feature type="coiled-coil region" evidence="11">
    <location>
        <begin position="586"/>
        <end position="649"/>
    </location>
</feature>
<dbReference type="FunFam" id="3.30.565.10:FF:000016">
    <property type="entry name" value="Chemotaxis protein CheA, putative"/>
    <property type="match status" value="1"/>
</dbReference>
<comment type="function">
    <text evidence="8">Involved in the transmission of sensory signals from the chemoreceptors to the flagellar motors. CheA is autophosphorylated; it can transfer its phosphate group to either CheB or CheY.</text>
</comment>
<dbReference type="Pfam" id="PF01584">
    <property type="entry name" value="CheW"/>
    <property type="match status" value="1"/>
</dbReference>
<feature type="compositionally biased region" description="Acidic residues" evidence="12">
    <location>
        <begin position="1238"/>
        <end position="1250"/>
    </location>
</feature>
<feature type="domain" description="HPt" evidence="16">
    <location>
        <begin position="677"/>
        <end position="782"/>
    </location>
</feature>
<feature type="domain" description="Histidine kinase" evidence="13">
    <location>
        <begin position="1584"/>
        <end position="1817"/>
    </location>
</feature>
<dbReference type="InterPro" id="IPR001789">
    <property type="entry name" value="Sig_transdc_resp-reg_receiver"/>
</dbReference>
<dbReference type="EMBL" id="VZPB01000001">
    <property type="protein sequence ID" value="KAB0585423.1"/>
    <property type="molecule type" value="Genomic_DNA"/>
</dbReference>
<feature type="region of interest" description="Disordered" evidence="12">
    <location>
        <begin position="1443"/>
        <end position="1462"/>
    </location>
</feature>
<keyword evidence="4 10" id="KW-0597">Phosphoprotein</keyword>
<dbReference type="SUPFAM" id="SSF52172">
    <property type="entry name" value="CheY-like"/>
    <property type="match status" value="1"/>
</dbReference>
<feature type="region of interest" description="Disordered" evidence="12">
    <location>
        <begin position="936"/>
        <end position="978"/>
    </location>
</feature>
<dbReference type="InterPro" id="IPR058661">
    <property type="entry name" value="FimL_2nd"/>
</dbReference>
<dbReference type="SMART" id="SM01231">
    <property type="entry name" value="H-kinase_dim"/>
    <property type="match status" value="1"/>
</dbReference>
<dbReference type="SUPFAM" id="SSF55874">
    <property type="entry name" value="ATPase domain of HSP90 chaperone/DNA topoisomerase II/histidine kinase"/>
    <property type="match status" value="1"/>
</dbReference>
<dbReference type="SUPFAM" id="SSF47226">
    <property type="entry name" value="Histidine-containing phosphotransfer domain, HPT domain"/>
    <property type="match status" value="4"/>
</dbReference>
<dbReference type="SMART" id="SM00073">
    <property type="entry name" value="HPT"/>
    <property type="match status" value="3"/>
</dbReference>
<dbReference type="InterPro" id="IPR004358">
    <property type="entry name" value="Sig_transdc_His_kin-like_C"/>
</dbReference>
<accession>A0A643FHE6</accession>
<gene>
    <name evidence="17" type="ORF">F7Q92_00570</name>
</gene>
<dbReference type="CDD" id="cd17546">
    <property type="entry name" value="REC_hyHK_CKI1_RcsC-like"/>
    <property type="match status" value="1"/>
</dbReference>
<dbReference type="GO" id="GO:0005737">
    <property type="term" value="C:cytoplasm"/>
    <property type="evidence" value="ECO:0007669"/>
    <property type="project" value="InterPro"/>
</dbReference>
<dbReference type="SUPFAM" id="SSF50341">
    <property type="entry name" value="CheW-like"/>
    <property type="match status" value="1"/>
</dbReference>
<evidence type="ECO:0000256" key="10">
    <source>
        <dbReference type="PROSITE-ProRule" id="PRU00169"/>
    </source>
</evidence>
<dbReference type="SMART" id="SM00260">
    <property type="entry name" value="CheW"/>
    <property type="match status" value="1"/>
</dbReference>
<evidence type="ECO:0000259" key="14">
    <source>
        <dbReference type="PROSITE" id="PS50110"/>
    </source>
</evidence>
<feature type="compositionally biased region" description="Low complexity" evidence="12">
    <location>
        <begin position="1450"/>
        <end position="1462"/>
    </location>
</feature>
<comment type="catalytic activity">
    <reaction evidence="1">
        <text>ATP + protein L-histidine = ADP + protein N-phospho-L-histidine.</text>
        <dbReference type="EC" id="2.7.13.3"/>
    </reaction>
</comment>
<dbReference type="InterPro" id="IPR036641">
    <property type="entry name" value="HPT_dom_sf"/>
</dbReference>
<evidence type="ECO:0000256" key="11">
    <source>
        <dbReference type="SAM" id="Coils"/>
    </source>
</evidence>
<dbReference type="Gene3D" id="3.30.565.10">
    <property type="entry name" value="Histidine kinase-like ATPase, C-terminal domain"/>
    <property type="match status" value="1"/>
</dbReference>
<dbReference type="PROSITE" id="PS50110">
    <property type="entry name" value="RESPONSE_REGULATORY"/>
    <property type="match status" value="1"/>
</dbReference>
<dbReference type="InterPro" id="IPR051315">
    <property type="entry name" value="Bact_Chemotaxis_CheA"/>
</dbReference>
<evidence type="ECO:0000256" key="4">
    <source>
        <dbReference type="ARBA" id="ARBA00022553"/>
    </source>
</evidence>
<dbReference type="SMART" id="SM00448">
    <property type="entry name" value="REC"/>
    <property type="match status" value="1"/>
</dbReference>
<feature type="region of interest" description="Disordered" evidence="12">
    <location>
        <begin position="1234"/>
        <end position="1256"/>
    </location>
</feature>
<dbReference type="CDD" id="cd00088">
    <property type="entry name" value="HPT"/>
    <property type="match status" value="2"/>
</dbReference>
<organism evidence="17 18">
    <name type="scientific">Ideonella dechloratans</name>
    <dbReference type="NCBI Taxonomy" id="36863"/>
    <lineage>
        <taxon>Bacteria</taxon>
        <taxon>Pseudomonadati</taxon>
        <taxon>Pseudomonadota</taxon>
        <taxon>Betaproteobacteria</taxon>
        <taxon>Burkholderiales</taxon>
        <taxon>Sphaerotilaceae</taxon>
        <taxon>Ideonella</taxon>
    </lineage>
</organism>
<proteinExistence type="predicted"/>
<feature type="modified residue" description="Phosphohistidine" evidence="9">
    <location>
        <position position="724"/>
    </location>
</feature>
<feature type="domain" description="HPt" evidence="16">
    <location>
        <begin position="1094"/>
        <end position="1200"/>
    </location>
</feature>
<keyword evidence="6" id="KW-0418">Kinase</keyword>
<dbReference type="OrthoDB" id="9803176at2"/>
<feature type="compositionally biased region" description="Low complexity" evidence="12">
    <location>
        <begin position="1045"/>
        <end position="1080"/>
    </location>
</feature>
<dbReference type="GO" id="GO:0000155">
    <property type="term" value="F:phosphorelay sensor kinase activity"/>
    <property type="evidence" value="ECO:0007669"/>
    <property type="project" value="InterPro"/>
</dbReference>
<name>A0A643FHE6_IDEDE</name>
<sequence length="2109" mass="226058">MDSTHDQELPGDLSALAWVQDELRRTLDNAHKSLRRQLRNQEQQPADVPAPASHPALQQARNLIHQGVGALELIGQVSAARVLRASEQVVQRLDRGELVCEAAPVEAIEKASFAVLDFLGRQLAGRAPSELGLFPQYREVMTLAGAERIHPSDLWESLPVLPASAPGAAMAPDPRVRQAVEARLLKYLRGDVAAARRMSDAFAQLGERAEGRLGLAWRLASAFFEAQAQGLLPPDLLAKRLASRLLVQLRAVERGVQDCPDRLLQDLLFFCARARRDDVQAPRLSQVARQCDLPALDSADYEHSPLGRYDPALVPQARRRVAALKESWSLVAAGELASLASLHEQTAQVGESIRQIYQDGERLAQALQAATESAVQAGRGPSPELAMEVATTLLCLDASLDEADPEHPDLQDRIQQVAQRLEMVTAGGSAPPLEPWVEALYREVSDRQSMGSVVQELRATLAEIEQQLDRFNRNADEREALTPVPNQFNAMRGVLSVLGLDQAAQAVQRMRDDVAAVLAQDADASRATDQLADNLGALSFLIDMLGVQPQLAKALFRFDPATGRFAALMGRAKAAAKPVEVESALLDQVQTLARSAEQENVSTEDLHRHLEGLADQAVAADQPDVAQVVSQAREALAQAQTQDAHAEEAARADVVQALASLATPPAPPAAMPSPAPAGDDDDDMREIFLEEAREVLEQAREGLAGLRADATDLEAMTTVRRAFHTLKGSSRMVGLTAFGEAAWSCEQLYNARLAEAVVRADEPLCDFTGRALDQLEDWIGRVAEGQDDAPQGAPLMAEAQALRLGGSALPADLTLRAEPASAEAPELPELTEMPEVSEPADASAAWAAATMPLPVLDETLGEAVEPTPEVDPHLIDLDLDLDAGTGPADAVVPDLDLDLSVEAPAPALSTGESSEERLSLLELPADLRDVVATGEVDDEPQTTLEPPSDLAGGLPPGWSDTQLDEASEPAPAPAPSPREEPVLLEAWVSEELHERVNGLQEAPSAPEADTPPSPPAEETSELRVDGSVEDQDAPPAPEAVPPEAPWAETAAGSMADVSVEPSSEAPAASESAPEPAVEAPSPEDDAERYKVVGPLRIQIALFNIYLNEADEQSRRLSTELSEWQLELDRPVGETAVALAHSLAGNSATVGFQDLSNLARRLEHALERSQARGRGEAAEAELYLGVAEEIRRLLHQFAAGFLKPVQTDILERLSAHEHDEVQLNERLAALSEAALPGGEGDEGPEVSEDDLDRPVTSFASLNPLGEVKFSALEDAEPSPGAGGTPLRAEPVGAATLLGEQIEAADAIDAELFDIFVDEGAELLPQLAEHLRQWEAQPDQMNAGVAAMRALHTFKGGARLAGAMRLGEMAHRLETAIERHMARGQVEAGAISPLHQGVDQLAEEFARLQAGGFEALPEVVAATASVPELEPVAPESLVQALVSEPAPADTQPAAVPAESASSPMPDVRVDWSRLAKGFAAAGHAPSDLGTAADLAAGSVRVRAPLLDRMVSHAGEVGIARARMEADVGQMQGSLRELTDNLERLRRQLRDLELQAETQMATRIEAARSSQQSFDPLEMDRFTRVQELTRMMAESVSDVGTVQRSLLQTLQDAEDQLAMQARLARDLQDDLLRARMVEFDTLSDRLYRVVRQAAKETGKQVRLNLSGGGIEMDRAVLDRIAPPLEHLLRNAVVHGIEPAGLREAMGKPAVGGIEVLVRQSGNEVQLDVRDDGAGLNLARIAERATAAGLLNADSRPTEAELASLIFAPGFTTAEEVTELAGRGVGMDVVRTEVTAMGGRIETASTSGQGTAFRMLLPLTTAVTQVVLMQAGNQTVAVPSTLVETVRRVPAAEIEQAYAQGVLRHGEEDLPFFWLGSLLQDALRGAADGRTLPVVVVRSADQRVAIHVSQILGNQEVVVKNLGPQLSRLPGLAGMSVRASGETVLIYNPVALVAVYGAEVRAQLQAAAAGAGPETLVPVVQPVEPEVKAPLVLVVDDSLTVRRVTQRLLQREGYRVALAKDGLEALERLAEETPVVMLCDIEMPRMDGFDLMRNVRGDVRLASLPVIMITSRIAEKHQEHARELGVNHYLGKPYDEDLLLKLVQGYVQAGVEA</sequence>
<dbReference type="Pfam" id="PF02518">
    <property type="entry name" value="HATPase_c"/>
    <property type="match status" value="1"/>
</dbReference>
<dbReference type="GO" id="GO:0006935">
    <property type="term" value="P:chemotaxis"/>
    <property type="evidence" value="ECO:0007669"/>
    <property type="project" value="InterPro"/>
</dbReference>
<evidence type="ECO:0000256" key="1">
    <source>
        <dbReference type="ARBA" id="ARBA00000085"/>
    </source>
</evidence>
<feature type="domain" description="Response regulatory" evidence="14">
    <location>
        <begin position="1987"/>
        <end position="2103"/>
    </location>
</feature>
<feature type="compositionally biased region" description="Pro residues" evidence="12">
    <location>
        <begin position="1034"/>
        <end position="1044"/>
    </location>
</feature>
<dbReference type="InterPro" id="IPR004105">
    <property type="entry name" value="CheA-like_dim"/>
</dbReference>
<dbReference type="InterPro" id="IPR003594">
    <property type="entry name" value="HATPase_dom"/>
</dbReference>
<dbReference type="SMART" id="SM00387">
    <property type="entry name" value="HATPase_c"/>
    <property type="match status" value="1"/>
</dbReference>
<evidence type="ECO:0000313" key="17">
    <source>
        <dbReference type="EMBL" id="KAB0585423.1"/>
    </source>
</evidence>
<dbReference type="InterPro" id="IPR005467">
    <property type="entry name" value="His_kinase_dom"/>
</dbReference>
<dbReference type="Pfam" id="PF00072">
    <property type="entry name" value="Response_reg"/>
    <property type="match status" value="1"/>
</dbReference>
<dbReference type="Gene3D" id="2.30.30.40">
    <property type="entry name" value="SH3 Domains"/>
    <property type="match status" value="1"/>
</dbReference>
<dbReference type="PANTHER" id="PTHR43395">
    <property type="entry name" value="SENSOR HISTIDINE KINASE CHEA"/>
    <property type="match status" value="1"/>
</dbReference>
<feature type="domain" description="CheW-like" evidence="15">
    <location>
        <begin position="1819"/>
        <end position="1954"/>
    </location>
</feature>
<dbReference type="PROSITE" id="PS50894">
    <property type="entry name" value="HPT"/>
    <property type="match status" value="3"/>
</dbReference>
<dbReference type="PRINTS" id="PR00344">
    <property type="entry name" value="BCTRLSENSOR"/>
</dbReference>
<dbReference type="PROSITE" id="PS50851">
    <property type="entry name" value="CHEW"/>
    <property type="match status" value="1"/>
</dbReference>
<dbReference type="Pfam" id="PF01627">
    <property type="entry name" value="Hpt"/>
    <property type="match status" value="3"/>
</dbReference>
<feature type="modified residue" description="4-aspartylphosphate" evidence="10">
    <location>
        <position position="2036"/>
    </location>
</feature>
<dbReference type="InterPro" id="IPR011006">
    <property type="entry name" value="CheY-like_superfamily"/>
</dbReference>
<evidence type="ECO:0000256" key="5">
    <source>
        <dbReference type="ARBA" id="ARBA00022679"/>
    </source>
</evidence>
<evidence type="ECO:0000256" key="2">
    <source>
        <dbReference type="ARBA" id="ARBA00012438"/>
    </source>
</evidence>
<keyword evidence="11" id="KW-0175">Coiled coil</keyword>
<feature type="modified residue" description="Phosphohistidine" evidence="9">
    <location>
        <position position="1140"/>
    </location>
</feature>